<dbReference type="InterPro" id="IPR027434">
    <property type="entry name" value="Homing_endonucl"/>
</dbReference>
<dbReference type="GO" id="GO:0016539">
    <property type="term" value="P:intein-mediated protein splicing"/>
    <property type="evidence" value="ECO:0007669"/>
    <property type="project" value="InterPro"/>
</dbReference>
<dbReference type="Proteomes" id="UP000593713">
    <property type="component" value="Segment"/>
</dbReference>
<sequence>MMPREEIIKQLKPYFDVKELVCNHIYSRFGEQSWMFLSTLLLHVLLCLRTDILRMPMHINTSTMHQRGMRCNLCPLVKSKKGVYVSGHCFDKDTEVLTNNGWKKYYNILNSDMLFTYNILNDSIEQKPIDGIIRYDFDGELLCAENQHISYAVTDKHRMIVQNQTGKYKRVTNKVISEKWLNYLNSLKKNNGYHIELADSIHGSRKLFKTAGLSSCNNEYDINLLRFCMAVISDGYLEIKGNCVAYRFNLKKERDKKELEDILSALHWNYTKNYSKSHEKNGCQGVYSYYINSTTGCQVKLIIGLDKKIPLWFLSLKPDILKQLIITYAKFDGTFDNRDNNSGITIYSTDDYNTDILQIMSILCGMRCVKKHEKNVLVNIRGCSYNVKDFYKLFITLTKDCSDVQRDCYYTKKYKGVVWCVNNENTTLITRRNGKVVFMGNCTGNAIDFTCDDKTAEEVREIIKAKPLLLPCKVRLEDGVSWVHIDVYDDGTEDKITTFKA</sequence>
<proteinExistence type="predicted"/>
<dbReference type="GeneID" id="65130664"/>
<dbReference type="Gene3D" id="2.170.16.10">
    <property type="entry name" value="Hedgehog/Intein (Hint) domain"/>
    <property type="match status" value="1"/>
</dbReference>
<dbReference type="RefSeq" id="YP_010112199.1">
    <property type="nucleotide sequence ID" value="NC_055889.1"/>
</dbReference>
<dbReference type="SUPFAM" id="SSF51294">
    <property type="entry name" value="Hedgehog/intein (Hint) domain"/>
    <property type="match status" value="1"/>
</dbReference>
<dbReference type="KEGG" id="vg:65130664"/>
<name>A0A7M1RQN9_9CAUD</name>
<dbReference type="Gene3D" id="3.10.28.10">
    <property type="entry name" value="Homing endonucleases"/>
    <property type="match status" value="1"/>
</dbReference>
<organism evidence="3 4">
    <name type="scientific">uncultured phage cr53_1</name>
    <dbReference type="NCBI Taxonomy" id="2772080"/>
    <lineage>
        <taxon>Viruses</taxon>
        <taxon>Duplodnaviria</taxon>
        <taxon>Heunggongvirae</taxon>
        <taxon>Uroviricota</taxon>
        <taxon>Caudoviricetes</taxon>
        <taxon>Crassvirales</taxon>
        <taxon>Suoliviridae</taxon>
        <taxon>Loutivirinae</taxon>
        <taxon>Blohavirus</taxon>
        <taxon>Blohavirus americanus</taxon>
    </lineage>
</organism>
<evidence type="ECO:0000256" key="2">
    <source>
        <dbReference type="ARBA" id="ARBA00023000"/>
    </source>
</evidence>
<dbReference type="EMBL" id="MT774396">
    <property type="protein sequence ID" value="QOR56747.1"/>
    <property type="molecule type" value="Genomic_DNA"/>
</dbReference>
<reference evidence="3 4" key="1">
    <citation type="submission" date="2020-07" db="EMBL/GenBank/DDBJ databases">
        <title>Taxonomic proposal: Crassvirales, a new order of highly abundant and diverse bacterial viruses.</title>
        <authorList>
            <person name="Shkoporov A.N."/>
            <person name="Stockdale S.R."/>
            <person name="Guerin E."/>
            <person name="Ross R.P."/>
            <person name="Hill C."/>
        </authorList>
    </citation>
    <scope>NUCLEOTIDE SEQUENCE [LARGE SCALE GENOMIC DNA]</scope>
</reference>
<accession>A0A7M1RQN9</accession>
<keyword evidence="2" id="KW-0651">Protein splicing</keyword>
<keyword evidence="1" id="KW-0068">Autocatalytic cleavage</keyword>
<evidence type="ECO:0000313" key="3">
    <source>
        <dbReference type="EMBL" id="QOR56747.1"/>
    </source>
</evidence>
<dbReference type="PROSITE" id="PS50817">
    <property type="entry name" value="INTEIN_N_TER"/>
    <property type="match status" value="1"/>
</dbReference>
<keyword evidence="4" id="KW-1185">Reference proteome</keyword>
<evidence type="ECO:0000256" key="1">
    <source>
        <dbReference type="ARBA" id="ARBA00022813"/>
    </source>
</evidence>
<evidence type="ECO:0000313" key="4">
    <source>
        <dbReference type="Proteomes" id="UP000593713"/>
    </source>
</evidence>
<protein>
    <submittedName>
        <fullName evidence="3">Phosphoesterase</fullName>
    </submittedName>
</protein>
<dbReference type="InterPro" id="IPR006141">
    <property type="entry name" value="Intein_N"/>
</dbReference>
<dbReference type="InterPro" id="IPR036844">
    <property type="entry name" value="Hint_dom_sf"/>
</dbReference>